<protein>
    <submittedName>
        <fullName evidence="3">MaoC dehydratase-like protein</fullName>
    </submittedName>
</protein>
<dbReference type="EMBL" id="PVUE01000001">
    <property type="protein sequence ID" value="PRZ44125.1"/>
    <property type="molecule type" value="Genomic_DNA"/>
</dbReference>
<dbReference type="Pfam" id="PF13452">
    <property type="entry name" value="FAS1_DH_region"/>
    <property type="match status" value="1"/>
</dbReference>
<proteinExistence type="predicted"/>
<evidence type="ECO:0000313" key="3">
    <source>
        <dbReference type="EMBL" id="PRZ44125.1"/>
    </source>
</evidence>
<organism evidence="3 4">
    <name type="scientific">Antricoccus suffuscus</name>
    <dbReference type="NCBI Taxonomy" id="1629062"/>
    <lineage>
        <taxon>Bacteria</taxon>
        <taxon>Bacillati</taxon>
        <taxon>Actinomycetota</taxon>
        <taxon>Actinomycetes</taxon>
        <taxon>Geodermatophilales</taxon>
        <taxon>Antricoccaceae</taxon>
        <taxon>Antricoccus</taxon>
    </lineage>
</organism>
<dbReference type="CDD" id="cd03441">
    <property type="entry name" value="R_hydratase_like"/>
    <property type="match status" value="1"/>
</dbReference>
<dbReference type="SUPFAM" id="SSF54637">
    <property type="entry name" value="Thioesterase/thiol ester dehydrase-isomerase"/>
    <property type="match status" value="1"/>
</dbReference>
<gene>
    <name evidence="3" type="ORF">CLV47_101250</name>
</gene>
<dbReference type="OrthoDB" id="5415111at2"/>
<sequence length="179" mass="19371">MDSDVLPQNTPLATYFRELQTQVGQVKTRPLGSLDRVAIQRYALTIGATDPVHFDLDAAKAAGYRDVVAPPNMLAGTFEWGLGTPESELNRDGTPDRGSPASRELRGMGAGEEMTIASPVVAGDEIVLDEIVDSVVAKQTRGGPCVFVTTAHIFKAPSGEIYNHNRRTIVLRNPHEESE</sequence>
<keyword evidence="4" id="KW-1185">Reference proteome</keyword>
<dbReference type="InterPro" id="IPR039569">
    <property type="entry name" value="FAS1-like_DH_region"/>
</dbReference>
<evidence type="ECO:0000313" key="4">
    <source>
        <dbReference type="Proteomes" id="UP000237752"/>
    </source>
</evidence>
<dbReference type="RefSeq" id="WP_106347175.1">
    <property type="nucleotide sequence ID" value="NZ_PVUE01000001.1"/>
</dbReference>
<dbReference type="Proteomes" id="UP000237752">
    <property type="component" value="Unassembled WGS sequence"/>
</dbReference>
<accession>A0A2T1A686</accession>
<dbReference type="AlphaFoldDB" id="A0A2T1A686"/>
<dbReference type="InterPro" id="IPR029069">
    <property type="entry name" value="HotDog_dom_sf"/>
</dbReference>
<evidence type="ECO:0000256" key="1">
    <source>
        <dbReference type="SAM" id="MobiDB-lite"/>
    </source>
</evidence>
<comment type="caution">
    <text evidence="3">The sequence shown here is derived from an EMBL/GenBank/DDBJ whole genome shotgun (WGS) entry which is preliminary data.</text>
</comment>
<dbReference type="Gene3D" id="3.10.129.10">
    <property type="entry name" value="Hotdog Thioesterase"/>
    <property type="match status" value="1"/>
</dbReference>
<evidence type="ECO:0000259" key="2">
    <source>
        <dbReference type="Pfam" id="PF13452"/>
    </source>
</evidence>
<feature type="region of interest" description="Disordered" evidence="1">
    <location>
        <begin position="84"/>
        <end position="105"/>
    </location>
</feature>
<feature type="domain" description="FAS1-like dehydratase" evidence="2">
    <location>
        <begin position="34"/>
        <end position="154"/>
    </location>
</feature>
<name>A0A2T1A686_9ACTN</name>
<reference evidence="3 4" key="1">
    <citation type="submission" date="2018-03" db="EMBL/GenBank/DDBJ databases">
        <title>Genomic Encyclopedia of Archaeal and Bacterial Type Strains, Phase II (KMG-II): from individual species to whole genera.</title>
        <authorList>
            <person name="Goeker M."/>
        </authorList>
    </citation>
    <scope>NUCLEOTIDE SEQUENCE [LARGE SCALE GENOMIC DNA]</scope>
    <source>
        <strain evidence="3 4">DSM 100065</strain>
    </source>
</reference>